<evidence type="ECO:0000313" key="3">
    <source>
        <dbReference type="EMBL" id="GGX71281.1"/>
    </source>
</evidence>
<comment type="similarity">
    <text evidence="1">Belongs to the universal stress protein A family.</text>
</comment>
<evidence type="ECO:0000256" key="1">
    <source>
        <dbReference type="ARBA" id="ARBA00008791"/>
    </source>
</evidence>
<dbReference type="Gene3D" id="3.40.50.620">
    <property type="entry name" value="HUPs"/>
    <property type="match status" value="1"/>
</dbReference>
<dbReference type="AlphaFoldDB" id="A0A918KS88"/>
<evidence type="ECO:0000259" key="2">
    <source>
        <dbReference type="Pfam" id="PF00582"/>
    </source>
</evidence>
<comment type="caution">
    <text evidence="3">The sequence shown here is derived from an EMBL/GenBank/DDBJ whole genome shotgun (WGS) entry which is preliminary data.</text>
</comment>
<organism evidence="3 4">
    <name type="scientific">Saccharospirillum salsuginis</name>
    <dbReference type="NCBI Taxonomy" id="418750"/>
    <lineage>
        <taxon>Bacteria</taxon>
        <taxon>Pseudomonadati</taxon>
        <taxon>Pseudomonadota</taxon>
        <taxon>Gammaproteobacteria</taxon>
        <taxon>Oceanospirillales</taxon>
        <taxon>Saccharospirillaceae</taxon>
        <taxon>Saccharospirillum</taxon>
    </lineage>
</organism>
<dbReference type="RefSeq" id="WP_189612744.1">
    <property type="nucleotide sequence ID" value="NZ_BMXR01000014.1"/>
</dbReference>
<dbReference type="InterPro" id="IPR014729">
    <property type="entry name" value="Rossmann-like_a/b/a_fold"/>
</dbReference>
<feature type="domain" description="UspA" evidence="2">
    <location>
        <begin position="1"/>
        <end position="146"/>
    </location>
</feature>
<accession>A0A918KS88</accession>
<dbReference type="EMBL" id="BMXR01000014">
    <property type="protein sequence ID" value="GGX71281.1"/>
    <property type="molecule type" value="Genomic_DNA"/>
</dbReference>
<name>A0A918KS88_9GAMM</name>
<sequence>MSKTVLVPVDGSEQSKKAIEFAADWAKHHDGKLHLFHVPEPAAGDEVMVLGGASITLHASREELEEAGHQILEAAAGIVRDQGVTDVETSLEIGDPARKIIAKAETLGVDMIVMGTRGLGDWKSLLIGSVSHKVSHLAPCTCVTVR</sequence>
<dbReference type="SUPFAM" id="SSF52402">
    <property type="entry name" value="Adenine nucleotide alpha hydrolases-like"/>
    <property type="match status" value="1"/>
</dbReference>
<dbReference type="PANTHER" id="PTHR46268">
    <property type="entry name" value="STRESS RESPONSE PROTEIN NHAX"/>
    <property type="match status" value="1"/>
</dbReference>
<protein>
    <submittedName>
        <fullName evidence="3">Universal stress protein YxiE</fullName>
    </submittedName>
</protein>
<dbReference type="CDD" id="cd23659">
    <property type="entry name" value="USP_At3g01520-like"/>
    <property type="match status" value="1"/>
</dbReference>
<dbReference type="Pfam" id="PF00582">
    <property type="entry name" value="Usp"/>
    <property type="match status" value="1"/>
</dbReference>
<proteinExistence type="inferred from homology"/>
<reference evidence="3" key="2">
    <citation type="submission" date="2020-09" db="EMBL/GenBank/DDBJ databases">
        <authorList>
            <person name="Sun Q."/>
            <person name="Kim S."/>
        </authorList>
    </citation>
    <scope>NUCLEOTIDE SEQUENCE</scope>
    <source>
        <strain evidence="3">KCTC 22169</strain>
    </source>
</reference>
<dbReference type="PRINTS" id="PR01438">
    <property type="entry name" value="UNVRSLSTRESS"/>
</dbReference>
<evidence type="ECO:0000313" key="4">
    <source>
        <dbReference type="Proteomes" id="UP000626148"/>
    </source>
</evidence>
<dbReference type="Proteomes" id="UP000626148">
    <property type="component" value="Unassembled WGS sequence"/>
</dbReference>
<keyword evidence="4" id="KW-1185">Reference proteome</keyword>
<dbReference type="InterPro" id="IPR006015">
    <property type="entry name" value="Universal_stress_UspA"/>
</dbReference>
<reference evidence="3" key="1">
    <citation type="journal article" date="2014" name="Int. J. Syst. Evol. Microbiol.">
        <title>Complete genome sequence of Corynebacterium casei LMG S-19264T (=DSM 44701T), isolated from a smear-ripened cheese.</title>
        <authorList>
            <consortium name="US DOE Joint Genome Institute (JGI-PGF)"/>
            <person name="Walter F."/>
            <person name="Albersmeier A."/>
            <person name="Kalinowski J."/>
            <person name="Ruckert C."/>
        </authorList>
    </citation>
    <scope>NUCLEOTIDE SEQUENCE</scope>
    <source>
        <strain evidence="3">KCTC 22169</strain>
    </source>
</reference>
<dbReference type="InterPro" id="IPR006016">
    <property type="entry name" value="UspA"/>
</dbReference>
<gene>
    <name evidence="3" type="primary">yxiE</name>
    <name evidence="3" type="ORF">GCM10007392_43450</name>
</gene>
<dbReference type="PANTHER" id="PTHR46268:SF6">
    <property type="entry name" value="UNIVERSAL STRESS PROTEIN UP12"/>
    <property type="match status" value="1"/>
</dbReference>